<dbReference type="EMBL" id="JAIMJA010000007">
    <property type="protein sequence ID" value="MCE2594962.1"/>
    <property type="molecule type" value="Genomic_DNA"/>
</dbReference>
<evidence type="ECO:0000256" key="1">
    <source>
        <dbReference type="SAM" id="MobiDB-lite"/>
    </source>
</evidence>
<dbReference type="Proteomes" id="UP001201273">
    <property type="component" value="Unassembled WGS sequence"/>
</dbReference>
<feature type="region of interest" description="Disordered" evidence="1">
    <location>
        <begin position="1"/>
        <end position="73"/>
    </location>
</feature>
<organism evidence="2 3">
    <name type="scientific">Motilimonas cestriensis</name>
    <dbReference type="NCBI Taxonomy" id="2742685"/>
    <lineage>
        <taxon>Bacteria</taxon>
        <taxon>Pseudomonadati</taxon>
        <taxon>Pseudomonadota</taxon>
        <taxon>Gammaproteobacteria</taxon>
        <taxon>Alteromonadales</taxon>
        <taxon>Alteromonadales genera incertae sedis</taxon>
        <taxon>Motilimonas</taxon>
    </lineage>
</organism>
<feature type="compositionally biased region" description="Basic and acidic residues" evidence="1">
    <location>
        <begin position="18"/>
        <end position="29"/>
    </location>
</feature>
<keyword evidence="3" id="KW-1185">Reference proteome</keyword>
<evidence type="ECO:0000313" key="3">
    <source>
        <dbReference type="Proteomes" id="UP001201273"/>
    </source>
</evidence>
<reference evidence="2 3" key="1">
    <citation type="journal article" date="2022" name="Environ. Microbiol. Rep.">
        <title>Eco-phylogenetic analyses reveal divergent evolution of vitamin B12 metabolism in the marine bacterial family 'Psychromonadaceae'.</title>
        <authorList>
            <person name="Jin X."/>
            <person name="Yang Y."/>
            <person name="Cao H."/>
            <person name="Gao B."/>
            <person name="Zhao Z."/>
        </authorList>
    </citation>
    <scope>NUCLEOTIDE SEQUENCE [LARGE SCALE GENOMIC DNA]</scope>
    <source>
        <strain evidence="2 3">MKS20</strain>
    </source>
</reference>
<protein>
    <submittedName>
        <fullName evidence="2">Uncharacterized protein</fullName>
    </submittedName>
</protein>
<feature type="compositionally biased region" description="Basic and acidic residues" evidence="1">
    <location>
        <begin position="52"/>
        <end position="73"/>
    </location>
</feature>
<proteinExistence type="predicted"/>
<accession>A0ABS8W9D1</accession>
<sequence length="73" mass="8172">MSGQSLVNDVVSKPLPRVTDKDSTIDVHKAQQTGKISEKNKKHLKTQQKLPKHPDKVESTTEKPHEGDIDVFV</sequence>
<evidence type="ECO:0000313" key="2">
    <source>
        <dbReference type="EMBL" id="MCE2594962.1"/>
    </source>
</evidence>
<name>A0ABS8W9D1_9GAMM</name>
<dbReference type="RefSeq" id="WP_233052470.1">
    <property type="nucleotide sequence ID" value="NZ_JAIMJA010000007.1"/>
</dbReference>
<gene>
    <name evidence="2" type="ORF">K6Y31_09050</name>
</gene>
<comment type="caution">
    <text evidence="2">The sequence shown here is derived from an EMBL/GenBank/DDBJ whole genome shotgun (WGS) entry which is preliminary data.</text>
</comment>